<name>A0A0E9QIU6_ANGAN</name>
<protein>
    <submittedName>
        <fullName evidence="1">Uncharacterized protein</fullName>
    </submittedName>
</protein>
<dbReference type="AlphaFoldDB" id="A0A0E9QIU6"/>
<evidence type="ECO:0000313" key="1">
    <source>
        <dbReference type="EMBL" id="JAH16013.1"/>
    </source>
</evidence>
<proteinExistence type="predicted"/>
<sequence length="47" mass="5557">MNHKITIIILQLIRRFITLLHLAGRSYPERLTQLLHLLHSINYTAGY</sequence>
<reference evidence="1" key="2">
    <citation type="journal article" date="2015" name="Fish Shellfish Immunol.">
        <title>Early steps in the European eel (Anguilla anguilla)-Vibrio vulnificus interaction in the gills: Role of the RtxA13 toxin.</title>
        <authorList>
            <person name="Callol A."/>
            <person name="Pajuelo D."/>
            <person name="Ebbesson L."/>
            <person name="Teles M."/>
            <person name="MacKenzie S."/>
            <person name="Amaro C."/>
        </authorList>
    </citation>
    <scope>NUCLEOTIDE SEQUENCE</scope>
</reference>
<dbReference type="EMBL" id="GBXM01092564">
    <property type="protein sequence ID" value="JAH16013.1"/>
    <property type="molecule type" value="Transcribed_RNA"/>
</dbReference>
<organism evidence="1">
    <name type="scientific">Anguilla anguilla</name>
    <name type="common">European freshwater eel</name>
    <name type="synonym">Muraena anguilla</name>
    <dbReference type="NCBI Taxonomy" id="7936"/>
    <lineage>
        <taxon>Eukaryota</taxon>
        <taxon>Metazoa</taxon>
        <taxon>Chordata</taxon>
        <taxon>Craniata</taxon>
        <taxon>Vertebrata</taxon>
        <taxon>Euteleostomi</taxon>
        <taxon>Actinopterygii</taxon>
        <taxon>Neopterygii</taxon>
        <taxon>Teleostei</taxon>
        <taxon>Anguilliformes</taxon>
        <taxon>Anguillidae</taxon>
        <taxon>Anguilla</taxon>
    </lineage>
</organism>
<accession>A0A0E9QIU6</accession>
<reference evidence="1" key="1">
    <citation type="submission" date="2014-11" db="EMBL/GenBank/DDBJ databases">
        <authorList>
            <person name="Amaro Gonzalez C."/>
        </authorList>
    </citation>
    <scope>NUCLEOTIDE SEQUENCE</scope>
</reference>